<accession>A0ABT5JL17</accession>
<dbReference type="InterPro" id="IPR011006">
    <property type="entry name" value="CheY-like_superfamily"/>
</dbReference>
<keyword evidence="3" id="KW-0805">Transcription regulation</keyword>
<dbReference type="Gene3D" id="3.40.50.2300">
    <property type="match status" value="1"/>
</dbReference>
<organism evidence="8 9">
    <name type="scientific">Erythrobacter fulvus</name>
    <dbReference type="NCBI Taxonomy" id="2987523"/>
    <lineage>
        <taxon>Bacteria</taxon>
        <taxon>Pseudomonadati</taxon>
        <taxon>Pseudomonadota</taxon>
        <taxon>Alphaproteobacteria</taxon>
        <taxon>Sphingomonadales</taxon>
        <taxon>Erythrobacteraceae</taxon>
        <taxon>Erythrobacter/Porphyrobacter group</taxon>
        <taxon>Erythrobacter</taxon>
    </lineage>
</organism>
<evidence type="ECO:0000256" key="4">
    <source>
        <dbReference type="ARBA" id="ARBA00023125"/>
    </source>
</evidence>
<dbReference type="PANTHER" id="PTHR48111:SF1">
    <property type="entry name" value="TWO-COMPONENT RESPONSE REGULATOR ORR33"/>
    <property type="match status" value="1"/>
</dbReference>
<keyword evidence="5" id="KW-0804">Transcription</keyword>
<dbReference type="Pfam" id="PF00072">
    <property type="entry name" value="Response_reg"/>
    <property type="match status" value="1"/>
</dbReference>
<evidence type="ECO:0000259" key="7">
    <source>
        <dbReference type="PROSITE" id="PS50110"/>
    </source>
</evidence>
<dbReference type="PANTHER" id="PTHR48111">
    <property type="entry name" value="REGULATOR OF RPOS"/>
    <property type="match status" value="1"/>
</dbReference>
<evidence type="ECO:0000256" key="6">
    <source>
        <dbReference type="PROSITE-ProRule" id="PRU00169"/>
    </source>
</evidence>
<comment type="caution">
    <text evidence="8">The sequence shown here is derived from an EMBL/GenBank/DDBJ whole genome shotgun (WGS) entry which is preliminary data.</text>
</comment>
<gene>
    <name evidence="8" type="ORF">OIK40_00050</name>
</gene>
<feature type="modified residue" description="4-aspartylphosphate" evidence="6">
    <location>
        <position position="52"/>
    </location>
</feature>
<feature type="domain" description="Response regulatory" evidence="7">
    <location>
        <begin position="3"/>
        <end position="119"/>
    </location>
</feature>
<name>A0ABT5JL17_9SPHN</name>
<evidence type="ECO:0000256" key="5">
    <source>
        <dbReference type="ARBA" id="ARBA00023163"/>
    </source>
</evidence>
<evidence type="ECO:0000313" key="8">
    <source>
        <dbReference type="EMBL" id="MDC8753030.1"/>
    </source>
</evidence>
<dbReference type="SUPFAM" id="SSF52172">
    <property type="entry name" value="CheY-like"/>
    <property type="match status" value="1"/>
</dbReference>
<evidence type="ECO:0000256" key="1">
    <source>
        <dbReference type="ARBA" id="ARBA00022553"/>
    </source>
</evidence>
<evidence type="ECO:0000313" key="9">
    <source>
        <dbReference type="Proteomes" id="UP001216558"/>
    </source>
</evidence>
<reference evidence="8 9" key="1">
    <citation type="submission" date="2022-10" db="EMBL/GenBank/DDBJ databases">
        <title>Erythrobacter sp. sf7 Genome sequencing.</title>
        <authorList>
            <person name="Park S."/>
        </authorList>
    </citation>
    <scope>NUCLEOTIDE SEQUENCE [LARGE SCALE GENOMIC DNA]</scope>
    <source>
        <strain evidence="9">sf7</strain>
    </source>
</reference>
<dbReference type="EMBL" id="JAQQXQ010000001">
    <property type="protein sequence ID" value="MDC8753030.1"/>
    <property type="molecule type" value="Genomic_DNA"/>
</dbReference>
<dbReference type="InterPro" id="IPR001789">
    <property type="entry name" value="Sig_transdc_resp-reg_receiver"/>
</dbReference>
<evidence type="ECO:0000256" key="3">
    <source>
        <dbReference type="ARBA" id="ARBA00023015"/>
    </source>
</evidence>
<evidence type="ECO:0000256" key="2">
    <source>
        <dbReference type="ARBA" id="ARBA00023012"/>
    </source>
</evidence>
<sequence length="154" mass="17247">MARILIADDDELVAELASEVLIDAGHACGWVTSAEAAWDCVQRKRPDVLLLDQTLPGESGLSLLRRLRQSARLYDLPVIMFTALNGDADETQAIYAGARDYIRKPFDPGLLVRKIDRIIILRGDRPRHIDLKTALAIESGFAQLPRMEMPRRVL</sequence>
<keyword evidence="2" id="KW-0902">Two-component regulatory system</keyword>
<dbReference type="Proteomes" id="UP001216558">
    <property type="component" value="Unassembled WGS sequence"/>
</dbReference>
<proteinExistence type="predicted"/>
<protein>
    <submittedName>
        <fullName evidence="8">Response regulator</fullName>
    </submittedName>
</protein>
<keyword evidence="1 6" id="KW-0597">Phosphoprotein</keyword>
<keyword evidence="4" id="KW-0238">DNA-binding</keyword>
<keyword evidence="9" id="KW-1185">Reference proteome</keyword>
<dbReference type="SMART" id="SM00448">
    <property type="entry name" value="REC"/>
    <property type="match status" value="1"/>
</dbReference>
<dbReference type="RefSeq" id="WP_273675166.1">
    <property type="nucleotide sequence ID" value="NZ_JAQQXQ010000001.1"/>
</dbReference>
<dbReference type="InterPro" id="IPR039420">
    <property type="entry name" value="WalR-like"/>
</dbReference>
<dbReference type="PROSITE" id="PS50110">
    <property type="entry name" value="RESPONSE_REGULATORY"/>
    <property type="match status" value="1"/>
</dbReference>